<dbReference type="HAMAP" id="MF_00484">
    <property type="entry name" value="Glycogen_synth"/>
    <property type="match status" value="1"/>
</dbReference>
<feature type="binding site" evidence="7">
    <location>
        <position position="15"/>
    </location>
    <ligand>
        <name>ADP-alpha-D-glucose</name>
        <dbReference type="ChEBI" id="CHEBI:57498"/>
    </ligand>
</feature>
<protein>
    <recommendedName>
        <fullName evidence="7">Glycogen synthase</fullName>
        <ecNumber evidence="7">2.4.1.21</ecNumber>
    </recommendedName>
    <alternativeName>
        <fullName evidence="7">Starch [bacterial glycogen] synthase</fullName>
    </alternativeName>
</protein>
<reference evidence="10 11" key="1">
    <citation type="journal article" date="2018" name="Genome Announc.">
        <title>Draft Genome Sequence of Lactococcus sp. Strain NtB2 (JCM 32569), Isolated from the Gut of the Higher Termite Nasutitermes takasagoensis.</title>
        <authorList>
            <person name="Noda S."/>
            <person name="Aihara C."/>
            <person name="Yuki M."/>
            <person name="Ohkuma M."/>
        </authorList>
    </citation>
    <scope>NUCLEOTIDE SEQUENCE [LARGE SCALE GENOMIC DNA]</scope>
    <source>
        <strain evidence="10 11">NtB2</strain>
    </source>
</reference>
<gene>
    <name evidence="7 10" type="primary">glgA</name>
    <name evidence="10" type="ORF">NtB2_00895</name>
</gene>
<dbReference type="AlphaFoldDB" id="A0A2R5HK11"/>
<dbReference type="GO" id="GO:0004373">
    <property type="term" value="F:alpha-1,4-glucan glucosyltransferase (UDP-glucose donor) activity"/>
    <property type="evidence" value="ECO:0007669"/>
    <property type="project" value="InterPro"/>
</dbReference>
<comment type="catalytic activity">
    <reaction evidence="1 7">
        <text>[(1-&gt;4)-alpha-D-glucosyl](n) + ADP-alpha-D-glucose = [(1-&gt;4)-alpha-D-glucosyl](n+1) + ADP + H(+)</text>
        <dbReference type="Rhea" id="RHEA:18189"/>
        <dbReference type="Rhea" id="RHEA-COMP:9584"/>
        <dbReference type="Rhea" id="RHEA-COMP:9587"/>
        <dbReference type="ChEBI" id="CHEBI:15378"/>
        <dbReference type="ChEBI" id="CHEBI:15444"/>
        <dbReference type="ChEBI" id="CHEBI:57498"/>
        <dbReference type="ChEBI" id="CHEBI:456216"/>
        <dbReference type="EC" id="2.4.1.21"/>
    </reaction>
</comment>
<dbReference type="NCBIfam" id="NF001898">
    <property type="entry name" value="PRK00654.1-1"/>
    <property type="match status" value="1"/>
</dbReference>
<comment type="pathway">
    <text evidence="7">Glycan biosynthesis; glycogen biosynthesis.</text>
</comment>
<dbReference type="Proteomes" id="UP000245021">
    <property type="component" value="Unassembled WGS sequence"/>
</dbReference>
<evidence type="ECO:0000313" key="10">
    <source>
        <dbReference type="EMBL" id="GBG96771.1"/>
    </source>
</evidence>
<dbReference type="Gene3D" id="3.40.50.2000">
    <property type="entry name" value="Glycogen Phosphorylase B"/>
    <property type="match status" value="2"/>
</dbReference>
<dbReference type="InterPro" id="IPR001296">
    <property type="entry name" value="Glyco_trans_1"/>
</dbReference>
<sequence>MKVLFASSESAPFFKTGGLGDVTGALPKALAKKAEIDEVAVFLPYFQQMKDSFKAQLEDVCYDYVEVGWRRQYVGVKSLELDGVKYYFLDNEYYFNRDTLYGYYDDGERWAFFDLAICRLMEKLDFIPDVLHVNDFHTAMIPFLLKEKFNWIQAYDNIKTVLTIHNIEFQGSMDPTVLTDLFGMGMERYFEGVVRHNNAINFLKAGILYSDRVTTVSETYAQEIQTPEFGCGLDGVLGYVKGKLTGIVNGIDYEVFNPETDPLLTEHFSRQDLSGKVKIKQGLQKRLGLPIDPDVPLIGMVSRLTTQKGFDLVLAEMDHFLSAGNVQIVLLGTGYKDLEEGFRYYAGKYEASFKAVIDFDLQLAQEIYAASDFFLMPSAFEPCGLSQMIAMRYGSLPIVHEIGGLKDTVKPYNPIYKEGTGFGFVRFDASVLRDTVMRALQLFEKEAETIKKMQASAMSEDFSWTSKSQAYLELYKAIL</sequence>
<dbReference type="PANTHER" id="PTHR45825">
    <property type="entry name" value="GRANULE-BOUND STARCH SYNTHASE 1, CHLOROPLASTIC/AMYLOPLASTIC"/>
    <property type="match status" value="1"/>
</dbReference>
<evidence type="ECO:0000256" key="7">
    <source>
        <dbReference type="HAMAP-Rule" id="MF_00484"/>
    </source>
</evidence>
<dbReference type="Pfam" id="PF08323">
    <property type="entry name" value="Glyco_transf_5"/>
    <property type="match status" value="1"/>
</dbReference>
<evidence type="ECO:0000256" key="2">
    <source>
        <dbReference type="ARBA" id="ARBA00002764"/>
    </source>
</evidence>
<organism evidence="10 11">
    <name type="scientific">Lactococcus termiticola</name>
    <dbReference type="NCBI Taxonomy" id="2169526"/>
    <lineage>
        <taxon>Bacteria</taxon>
        <taxon>Bacillati</taxon>
        <taxon>Bacillota</taxon>
        <taxon>Bacilli</taxon>
        <taxon>Lactobacillales</taxon>
        <taxon>Streptococcaceae</taxon>
        <taxon>Lactococcus</taxon>
    </lineage>
</organism>
<dbReference type="UniPathway" id="UPA00164"/>
<dbReference type="SUPFAM" id="SSF53756">
    <property type="entry name" value="UDP-Glycosyltransferase/glycogen phosphorylase"/>
    <property type="match status" value="1"/>
</dbReference>
<dbReference type="EMBL" id="BFFO01000004">
    <property type="protein sequence ID" value="GBG96771.1"/>
    <property type="molecule type" value="Genomic_DNA"/>
</dbReference>
<dbReference type="EC" id="2.4.1.21" evidence="7"/>
<keyword evidence="11" id="KW-1185">Reference proteome</keyword>
<dbReference type="OrthoDB" id="9808590at2"/>
<comment type="similarity">
    <text evidence="3 7">Belongs to the glycosyltransferase 1 family. Bacterial/plant glycogen synthase subfamily.</text>
</comment>
<dbReference type="PANTHER" id="PTHR45825:SF11">
    <property type="entry name" value="ALPHA AMYLASE DOMAIN-CONTAINING PROTEIN"/>
    <property type="match status" value="1"/>
</dbReference>
<dbReference type="CDD" id="cd03791">
    <property type="entry name" value="GT5_Glycogen_synthase_DULL1-like"/>
    <property type="match status" value="1"/>
</dbReference>
<comment type="function">
    <text evidence="2 7">Synthesizes alpha-1,4-glucan chains using ADP-glucose.</text>
</comment>
<evidence type="ECO:0000256" key="4">
    <source>
        <dbReference type="ARBA" id="ARBA00022676"/>
    </source>
</evidence>
<keyword evidence="5 7" id="KW-0808">Transferase</keyword>
<evidence type="ECO:0000259" key="9">
    <source>
        <dbReference type="Pfam" id="PF08323"/>
    </source>
</evidence>
<feature type="domain" description="Glycosyl transferase family 1" evidence="8">
    <location>
        <begin position="290"/>
        <end position="451"/>
    </location>
</feature>
<dbReference type="GO" id="GO:0009011">
    <property type="term" value="F:alpha-1,4-glucan glucosyltransferase (ADP-glucose donor) activity"/>
    <property type="evidence" value="ECO:0007669"/>
    <property type="project" value="UniProtKB-UniRule"/>
</dbReference>
<evidence type="ECO:0000256" key="1">
    <source>
        <dbReference type="ARBA" id="ARBA00001478"/>
    </source>
</evidence>
<dbReference type="Pfam" id="PF00534">
    <property type="entry name" value="Glycos_transf_1"/>
    <property type="match status" value="1"/>
</dbReference>
<evidence type="ECO:0000256" key="3">
    <source>
        <dbReference type="ARBA" id="ARBA00010281"/>
    </source>
</evidence>
<evidence type="ECO:0000256" key="5">
    <source>
        <dbReference type="ARBA" id="ARBA00022679"/>
    </source>
</evidence>
<feature type="domain" description="Starch synthase catalytic" evidence="9">
    <location>
        <begin position="2"/>
        <end position="237"/>
    </location>
</feature>
<keyword evidence="6 7" id="KW-0320">Glycogen biosynthesis</keyword>
<dbReference type="GO" id="GO:0005978">
    <property type="term" value="P:glycogen biosynthetic process"/>
    <property type="evidence" value="ECO:0007669"/>
    <property type="project" value="UniProtKB-UniRule"/>
</dbReference>
<dbReference type="RefSeq" id="WP_109245740.1">
    <property type="nucleotide sequence ID" value="NZ_BFFO01000004.1"/>
</dbReference>
<proteinExistence type="inferred from homology"/>
<comment type="caution">
    <text evidence="10">The sequence shown here is derived from an EMBL/GenBank/DDBJ whole genome shotgun (WGS) entry which is preliminary data.</text>
</comment>
<dbReference type="NCBIfam" id="TIGR02095">
    <property type="entry name" value="glgA"/>
    <property type="match status" value="1"/>
</dbReference>
<evidence type="ECO:0000259" key="8">
    <source>
        <dbReference type="Pfam" id="PF00534"/>
    </source>
</evidence>
<keyword evidence="4 7" id="KW-0328">Glycosyltransferase</keyword>
<evidence type="ECO:0000313" key="11">
    <source>
        <dbReference type="Proteomes" id="UP000245021"/>
    </source>
</evidence>
<name>A0A2R5HK11_9LACT</name>
<dbReference type="InterPro" id="IPR011835">
    <property type="entry name" value="GS/SS"/>
</dbReference>
<evidence type="ECO:0000256" key="6">
    <source>
        <dbReference type="ARBA" id="ARBA00023056"/>
    </source>
</evidence>
<accession>A0A2R5HK11</accession>
<dbReference type="InterPro" id="IPR013534">
    <property type="entry name" value="Starch_synth_cat_dom"/>
</dbReference>